<comment type="caution">
    <text evidence="2">The sequence shown here is derived from an EMBL/GenBank/DDBJ whole genome shotgun (WGS) entry which is preliminary data.</text>
</comment>
<feature type="compositionally biased region" description="Polar residues" evidence="1">
    <location>
        <begin position="78"/>
        <end position="87"/>
    </location>
</feature>
<evidence type="ECO:0000313" key="3">
    <source>
        <dbReference type="Proteomes" id="UP000629468"/>
    </source>
</evidence>
<sequence>MAHKNIFCLNSSPAQPRAPSAGSCDTLLHIFPHALPLCTSVPGPFAHRNPNTGSGSLPATHASPGLPSPSPPHLSTSAIAESPSSRLVTARPNPAIRSHSKAPPRPTTLASFPPALPALAVSRIAWQYCSQSF</sequence>
<evidence type="ECO:0000313" key="2">
    <source>
        <dbReference type="EMBL" id="KAF7783016.1"/>
    </source>
</evidence>
<protein>
    <submittedName>
        <fullName evidence="2">Uncharacterized protein</fullName>
    </submittedName>
</protein>
<organism evidence="2 3">
    <name type="scientific">Agaricus bisporus var. burnettii</name>
    <dbReference type="NCBI Taxonomy" id="192524"/>
    <lineage>
        <taxon>Eukaryota</taxon>
        <taxon>Fungi</taxon>
        <taxon>Dikarya</taxon>
        <taxon>Basidiomycota</taxon>
        <taxon>Agaricomycotina</taxon>
        <taxon>Agaricomycetes</taxon>
        <taxon>Agaricomycetidae</taxon>
        <taxon>Agaricales</taxon>
        <taxon>Agaricineae</taxon>
        <taxon>Agaricaceae</taxon>
        <taxon>Agaricus</taxon>
    </lineage>
</organism>
<evidence type="ECO:0000256" key="1">
    <source>
        <dbReference type="SAM" id="MobiDB-lite"/>
    </source>
</evidence>
<dbReference type="AlphaFoldDB" id="A0A8H7KK28"/>
<reference evidence="2 3" key="1">
    <citation type="journal article" name="Sci. Rep.">
        <title>Telomere-to-telomere assembled and centromere annotated genomes of the two main subspecies of the button mushroom Agaricus bisporus reveal especially polymorphic chromosome ends.</title>
        <authorList>
            <person name="Sonnenberg A.S.M."/>
            <person name="Sedaghat-Telgerd N."/>
            <person name="Lavrijssen B."/>
            <person name="Ohm R.A."/>
            <person name="Hendrickx P.M."/>
            <person name="Scholtmeijer K."/>
            <person name="Baars J.J.P."/>
            <person name="van Peer A."/>
        </authorList>
    </citation>
    <scope>NUCLEOTIDE SEQUENCE [LARGE SCALE GENOMIC DNA]</scope>
    <source>
        <strain evidence="2 3">H119_p4</strain>
    </source>
</reference>
<gene>
    <name evidence="2" type="ORF">Agabi119p4_2392</name>
</gene>
<name>A0A8H7KK28_AGABI</name>
<accession>A0A8H7KK28</accession>
<dbReference type="EMBL" id="JABXXO010000003">
    <property type="protein sequence ID" value="KAF7783016.1"/>
    <property type="molecule type" value="Genomic_DNA"/>
</dbReference>
<feature type="region of interest" description="Disordered" evidence="1">
    <location>
        <begin position="42"/>
        <end position="109"/>
    </location>
</feature>
<proteinExistence type="predicted"/>
<dbReference type="Proteomes" id="UP000629468">
    <property type="component" value="Unassembled WGS sequence"/>
</dbReference>